<comment type="caution">
    <text evidence="3">The sequence shown here is derived from an EMBL/GenBank/DDBJ whole genome shotgun (WGS) entry which is preliminary data.</text>
</comment>
<dbReference type="RefSeq" id="WP_130460152.1">
    <property type="nucleotide sequence ID" value="NZ_SHKM01000003.1"/>
</dbReference>
<dbReference type="EMBL" id="SHKM01000003">
    <property type="protein sequence ID" value="RZT75919.1"/>
    <property type="molecule type" value="Genomic_DNA"/>
</dbReference>
<keyword evidence="4" id="KW-1185">Reference proteome</keyword>
<gene>
    <name evidence="3" type="ORF">EV678_3106</name>
</gene>
<reference evidence="3 4" key="1">
    <citation type="submission" date="2019-02" db="EMBL/GenBank/DDBJ databases">
        <title>Genomic Encyclopedia of Type Strains, Phase IV (KMG-IV): sequencing the most valuable type-strain genomes for metagenomic binning, comparative biology and taxonomic classification.</title>
        <authorList>
            <person name="Goeker M."/>
        </authorList>
    </citation>
    <scope>NUCLEOTIDE SEQUENCE [LARGE SCALE GENOMIC DNA]</scope>
    <source>
        <strain evidence="3 4">DSM 21223</strain>
    </source>
</reference>
<keyword evidence="2" id="KW-0472">Membrane</keyword>
<organism evidence="3 4">
    <name type="scientific">Azospira oryzae</name>
    <dbReference type="NCBI Taxonomy" id="146939"/>
    <lineage>
        <taxon>Bacteria</taxon>
        <taxon>Pseudomonadati</taxon>
        <taxon>Pseudomonadota</taxon>
        <taxon>Betaproteobacteria</taxon>
        <taxon>Rhodocyclales</taxon>
        <taxon>Rhodocyclaceae</taxon>
        <taxon>Azospira</taxon>
    </lineage>
</organism>
<evidence type="ECO:0000256" key="1">
    <source>
        <dbReference type="SAM" id="Coils"/>
    </source>
</evidence>
<keyword evidence="1" id="KW-0175">Coiled coil</keyword>
<evidence type="ECO:0000256" key="2">
    <source>
        <dbReference type="SAM" id="Phobius"/>
    </source>
</evidence>
<keyword evidence="2" id="KW-0812">Transmembrane</keyword>
<evidence type="ECO:0000313" key="4">
    <source>
        <dbReference type="Proteomes" id="UP000292136"/>
    </source>
</evidence>
<feature type="transmembrane region" description="Helical" evidence="2">
    <location>
        <begin position="12"/>
        <end position="33"/>
    </location>
</feature>
<protein>
    <recommendedName>
        <fullName evidence="5">Tfp pilus assembly protein PilN</fullName>
    </recommendedName>
</protein>
<accession>A0ABY0IMN9</accession>
<feature type="coiled-coil region" evidence="1">
    <location>
        <begin position="36"/>
        <end position="70"/>
    </location>
</feature>
<evidence type="ECO:0000313" key="3">
    <source>
        <dbReference type="EMBL" id="RZT75919.1"/>
    </source>
</evidence>
<evidence type="ECO:0008006" key="5">
    <source>
        <dbReference type="Google" id="ProtNLM"/>
    </source>
</evidence>
<sequence>MKLTAADWRKLRLSLVIFVLFCLGGAVLVLFSLEQQQQARRLLATAQAHNAQAQAKLKQVREEESEIKLKAALFSNLAARGVIGEEQRLDWVELLRDIRNNRRLLDIQYEFSPQQPLGNGQGPWSFQVSSMRLQLQLLHEEDLLNVLADLRNTAKAQVLVRSCEVSRQPRPPGDSTGPHANLKAQCLLDWITLRGPQTR</sequence>
<dbReference type="Proteomes" id="UP000292136">
    <property type="component" value="Unassembled WGS sequence"/>
</dbReference>
<keyword evidence="2" id="KW-1133">Transmembrane helix</keyword>
<name>A0ABY0IMN9_9RHOO</name>
<proteinExistence type="predicted"/>